<dbReference type="EMBL" id="GIFC01012739">
    <property type="protein sequence ID" value="MXU94822.1"/>
    <property type="molecule type" value="Transcribed_RNA"/>
</dbReference>
<feature type="signal peptide" evidence="1">
    <location>
        <begin position="1"/>
        <end position="32"/>
    </location>
</feature>
<organism evidence="2">
    <name type="scientific">Ixodes ricinus</name>
    <name type="common">Common tick</name>
    <name type="synonym">Acarus ricinus</name>
    <dbReference type="NCBI Taxonomy" id="34613"/>
    <lineage>
        <taxon>Eukaryota</taxon>
        <taxon>Metazoa</taxon>
        <taxon>Ecdysozoa</taxon>
        <taxon>Arthropoda</taxon>
        <taxon>Chelicerata</taxon>
        <taxon>Arachnida</taxon>
        <taxon>Acari</taxon>
        <taxon>Parasitiformes</taxon>
        <taxon>Ixodida</taxon>
        <taxon>Ixodoidea</taxon>
        <taxon>Ixodidae</taxon>
        <taxon>Ixodinae</taxon>
        <taxon>Ixodes</taxon>
    </lineage>
</organism>
<name>A0A6B0UYP4_IXORI</name>
<keyword evidence="1" id="KW-0732">Signal</keyword>
<dbReference type="AlphaFoldDB" id="A0A6B0UYP4"/>
<feature type="chain" id="PRO_5025650707" evidence="1">
    <location>
        <begin position="33"/>
        <end position="171"/>
    </location>
</feature>
<accession>A0A6B0UYP4</accession>
<sequence>MSCARRRRKLSLSWRSLLVSLVFSRRLPVSHSRCPLEPMPKAGRILDAGRSPLFLSTSRVPFSSAESAFTLPSSATEEMKCCKEKEEEEDLAQALASFTSPLAGPLPLTYTWILVALSTWTYELAGPTRRRTVRRRSPDRSGKGTVLTLTARRYEVASDVTEFSVIISTLP</sequence>
<evidence type="ECO:0000256" key="1">
    <source>
        <dbReference type="SAM" id="SignalP"/>
    </source>
</evidence>
<proteinExistence type="predicted"/>
<reference evidence="2" key="1">
    <citation type="submission" date="2019-12" db="EMBL/GenBank/DDBJ databases">
        <title>An insight into the sialome of adult female Ixodes ricinus ticks feeding for 6 days.</title>
        <authorList>
            <person name="Perner J."/>
            <person name="Ribeiro J.M.C."/>
        </authorList>
    </citation>
    <scope>NUCLEOTIDE SEQUENCE</scope>
    <source>
        <strain evidence="2">Semi-engorged</strain>
        <tissue evidence="2">Salivary glands</tissue>
    </source>
</reference>
<protein>
    <submittedName>
        <fullName evidence="2">Putative secreted protein</fullName>
    </submittedName>
</protein>
<evidence type="ECO:0000313" key="2">
    <source>
        <dbReference type="EMBL" id="MXU94822.1"/>
    </source>
</evidence>